<dbReference type="InterPro" id="IPR036249">
    <property type="entry name" value="Thioredoxin-like_sf"/>
</dbReference>
<dbReference type="PROSITE" id="PS51352">
    <property type="entry name" value="THIOREDOXIN_2"/>
    <property type="match status" value="1"/>
</dbReference>
<gene>
    <name evidence="2" type="ORF">SAMN05421721_10873</name>
</gene>
<dbReference type="InterPro" id="IPR013766">
    <property type="entry name" value="Thioredoxin_domain"/>
</dbReference>
<keyword evidence="3" id="KW-1185">Reference proteome</keyword>
<proteinExistence type="predicted"/>
<dbReference type="RefSeq" id="WP_090485400.1">
    <property type="nucleotide sequence ID" value="NZ_FOUO01000008.1"/>
</dbReference>
<dbReference type="Pfam" id="PF00578">
    <property type="entry name" value="AhpC-TSA"/>
    <property type="match status" value="1"/>
</dbReference>
<dbReference type="Gene3D" id="3.40.30.10">
    <property type="entry name" value="Glutaredoxin"/>
    <property type="match status" value="1"/>
</dbReference>
<reference evidence="2 3" key="1">
    <citation type="submission" date="2016-10" db="EMBL/GenBank/DDBJ databases">
        <authorList>
            <person name="de Groot N.N."/>
        </authorList>
    </citation>
    <scope>NUCLEOTIDE SEQUENCE [LARGE SCALE GENOMIC DNA]</scope>
    <source>
        <strain evidence="2 3">DSM 4180</strain>
    </source>
</reference>
<dbReference type="SUPFAM" id="SSF52833">
    <property type="entry name" value="Thioredoxin-like"/>
    <property type="match status" value="1"/>
</dbReference>
<organism evidence="2 3">
    <name type="scientific">Ectothiorhodospira mobilis</name>
    <dbReference type="NCBI Taxonomy" id="195064"/>
    <lineage>
        <taxon>Bacteria</taxon>
        <taxon>Pseudomonadati</taxon>
        <taxon>Pseudomonadota</taxon>
        <taxon>Gammaproteobacteria</taxon>
        <taxon>Chromatiales</taxon>
        <taxon>Ectothiorhodospiraceae</taxon>
        <taxon>Ectothiorhodospira</taxon>
    </lineage>
</organism>
<keyword evidence="2" id="KW-0413">Isomerase</keyword>
<dbReference type="PANTHER" id="PTHR42852">
    <property type="entry name" value="THIOL:DISULFIDE INTERCHANGE PROTEIN DSBE"/>
    <property type="match status" value="1"/>
</dbReference>
<evidence type="ECO:0000313" key="2">
    <source>
        <dbReference type="EMBL" id="SFM52996.1"/>
    </source>
</evidence>
<sequence>MRGGGSSGRGRAWRRRGAQLAALALILLALQAWLQRGLVSGMAPALYGQDPQGVPLALSDYRGRTVLVHFWATWCPVCRLEQGAIEAVARDWPVLTVAMQSGDARAVGAYLRARGLHQPVLVDETGALAARFGVGAVPASFIVDPAGRIRFRHLGYTTPWGLRARLRAARLLHGGAALAGG</sequence>
<dbReference type="GO" id="GO:0016853">
    <property type="term" value="F:isomerase activity"/>
    <property type="evidence" value="ECO:0007669"/>
    <property type="project" value="UniProtKB-KW"/>
</dbReference>
<feature type="domain" description="Thioredoxin" evidence="1">
    <location>
        <begin position="37"/>
        <end position="171"/>
    </location>
</feature>
<name>A0A1I4RLI0_ECTMO</name>
<dbReference type="EMBL" id="FOUO01000008">
    <property type="protein sequence ID" value="SFM52996.1"/>
    <property type="molecule type" value="Genomic_DNA"/>
</dbReference>
<dbReference type="PANTHER" id="PTHR42852:SF17">
    <property type="entry name" value="THIOREDOXIN-LIKE PROTEIN HI_1115"/>
    <property type="match status" value="1"/>
</dbReference>
<evidence type="ECO:0000313" key="3">
    <source>
        <dbReference type="Proteomes" id="UP000199556"/>
    </source>
</evidence>
<dbReference type="OrthoDB" id="9788279at2"/>
<dbReference type="GO" id="GO:0016209">
    <property type="term" value="F:antioxidant activity"/>
    <property type="evidence" value="ECO:0007669"/>
    <property type="project" value="InterPro"/>
</dbReference>
<protein>
    <submittedName>
        <fullName evidence="2">Thiol-disulfide isomerase or thioredoxin</fullName>
    </submittedName>
</protein>
<accession>A0A1I4RLI0</accession>
<dbReference type="GO" id="GO:0016491">
    <property type="term" value="F:oxidoreductase activity"/>
    <property type="evidence" value="ECO:0007669"/>
    <property type="project" value="InterPro"/>
</dbReference>
<evidence type="ECO:0000259" key="1">
    <source>
        <dbReference type="PROSITE" id="PS51352"/>
    </source>
</evidence>
<dbReference type="Proteomes" id="UP000199556">
    <property type="component" value="Unassembled WGS sequence"/>
</dbReference>
<dbReference type="InterPro" id="IPR000866">
    <property type="entry name" value="AhpC/TSA"/>
</dbReference>
<dbReference type="AlphaFoldDB" id="A0A1I4RLI0"/>
<dbReference type="InterPro" id="IPR050553">
    <property type="entry name" value="Thioredoxin_ResA/DsbE_sf"/>
</dbReference>
<dbReference type="STRING" id="195064.SAMN05421721_10873"/>